<dbReference type="SUPFAM" id="SSF109604">
    <property type="entry name" value="HD-domain/PDEase-like"/>
    <property type="match status" value="1"/>
</dbReference>
<comment type="caution">
    <text evidence="2">The sequence shown here is derived from an EMBL/GenBank/DDBJ whole genome shotgun (WGS) entry which is preliminary data.</text>
</comment>
<evidence type="ECO:0000259" key="1">
    <source>
        <dbReference type="SMART" id="SM00471"/>
    </source>
</evidence>
<reference evidence="2 3" key="1">
    <citation type="submission" date="2019-06" db="EMBL/GenBank/DDBJ databases">
        <title>Whole genome sequence for Rhodospirillaceae sp. R148.</title>
        <authorList>
            <person name="Wang G."/>
        </authorList>
    </citation>
    <scope>NUCLEOTIDE SEQUENCE [LARGE SCALE GENOMIC DNA]</scope>
    <source>
        <strain evidence="2 3">R148</strain>
    </source>
</reference>
<dbReference type="RefSeq" id="WP_142898262.1">
    <property type="nucleotide sequence ID" value="NZ_ML660058.1"/>
</dbReference>
<dbReference type="Proteomes" id="UP000315252">
    <property type="component" value="Unassembled WGS sequence"/>
</dbReference>
<dbReference type="InterPro" id="IPR003607">
    <property type="entry name" value="HD/PDEase_dom"/>
</dbReference>
<dbReference type="Gene3D" id="1.10.3210.10">
    <property type="entry name" value="Hypothetical protein af1432"/>
    <property type="match status" value="1"/>
</dbReference>
<keyword evidence="2" id="KW-0378">Hydrolase</keyword>
<dbReference type="OrthoDB" id="505007at2"/>
<dbReference type="EMBL" id="VHSH01000007">
    <property type="protein sequence ID" value="TQV77919.1"/>
    <property type="molecule type" value="Genomic_DNA"/>
</dbReference>
<dbReference type="AlphaFoldDB" id="A0A545TL18"/>
<dbReference type="SMART" id="SM00471">
    <property type="entry name" value="HDc"/>
    <property type="match status" value="1"/>
</dbReference>
<sequence>MFNSAEIIIENLNRTLEQGFEANFGRDNLERLDQLTIVARTALERIADTNALYHNIEHTAMVTLVGQEILRGKKIRCGGITPDDWFHFLAALLCHDIGYVRGICLNDEDPLFVTNENQKRERLPRGASDAALTPYHVDRGKIFVRERFSGIPGLDVERLTRAIELTRFPVPEDGDHDSTDDEPGLVRAADLIGQLADPHYMRKLNCLFHEFAETGIAEKLGYKTPADLAEDYPTFYWKAVRPYIGDALGYLRMTQAGKQWIANLYAHVFAAEHAERSLAPVASEA</sequence>
<protein>
    <submittedName>
        <fullName evidence="2">Metal-dependent phosphohydrolase</fullName>
    </submittedName>
</protein>
<accession>A0A545TL18</accession>
<name>A0A545TL18_9PROT</name>
<gene>
    <name evidence="2" type="ORF">FKG95_20490</name>
</gene>
<feature type="domain" description="HD/PDEase" evidence="1">
    <location>
        <begin position="51"/>
        <end position="204"/>
    </location>
</feature>
<organism evidence="2 3">
    <name type="scientific">Denitrobaculum tricleocarpae</name>
    <dbReference type="NCBI Taxonomy" id="2591009"/>
    <lineage>
        <taxon>Bacteria</taxon>
        <taxon>Pseudomonadati</taxon>
        <taxon>Pseudomonadota</taxon>
        <taxon>Alphaproteobacteria</taxon>
        <taxon>Rhodospirillales</taxon>
        <taxon>Rhodospirillaceae</taxon>
        <taxon>Denitrobaculum</taxon>
    </lineage>
</organism>
<proteinExistence type="predicted"/>
<dbReference type="GO" id="GO:0016787">
    <property type="term" value="F:hydrolase activity"/>
    <property type="evidence" value="ECO:0007669"/>
    <property type="project" value="UniProtKB-KW"/>
</dbReference>
<keyword evidence="3" id="KW-1185">Reference proteome</keyword>
<evidence type="ECO:0000313" key="2">
    <source>
        <dbReference type="EMBL" id="TQV77919.1"/>
    </source>
</evidence>
<evidence type="ECO:0000313" key="3">
    <source>
        <dbReference type="Proteomes" id="UP000315252"/>
    </source>
</evidence>